<keyword evidence="1" id="KW-0472">Membrane</keyword>
<keyword evidence="1" id="KW-0812">Transmembrane</keyword>
<evidence type="ECO:0000313" key="2">
    <source>
        <dbReference type="EMBL" id="AJA50462.1"/>
    </source>
</evidence>
<evidence type="ECO:0000256" key="1">
    <source>
        <dbReference type="SAM" id="Phobius"/>
    </source>
</evidence>
<dbReference type="PATRIC" id="fig|1262449.7.peg.357"/>
<dbReference type="KEGG" id="cpat:CLPA_c03740"/>
<dbReference type="KEGG" id="cpae:CPAST_c03740"/>
<reference evidence="3 4" key="3">
    <citation type="journal article" name="Genome Announc.">
        <title>Improved Draft Genome Sequence of Clostridium pasteurianum Strain ATCC 6013 (DSM 525) Using a Hybrid Next-Generation Sequencing Approach.</title>
        <authorList>
            <person name="Pyne M.E."/>
            <person name="Utturkar S."/>
            <person name="Brown S.D."/>
            <person name="Moo-Young M."/>
            <person name="Chung D.A."/>
            <person name="Chou C.P."/>
        </authorList>
    </citation>
    <scope>NUCLEOTIDE SEQUENCE [LARGE SCALE GENOMIC DNA]</scope>
    <source>
        <strain evidence="3 4">ATCC 6013</strain>
    </source>
</reference>
<protein>
    <submittedName>
        <fullName evidence="2">Uncharacterized protein</fullName>
    </submittedName>
</protein>
<reference evidence="3" key="2">
    <citation type="submission" date="2015-10" db="EMBL/GenBank/DDBJ databases">
        <title>Improved Draft Genome Sequence of Clostridium pasteurianum Strain ATCC 6013 (DSM 525) Using a Hybrid Next-Generation Sequencing Approach.</title>
        <authorList>
            <person name="Pyne M.E."/>
            <person name="Utturkar S.M."/>
            <person name="Brown S.D."/>
            <person name="Moo-Young M."/>
            <person name="Chung D.A."/>
            <person name="Chou P.C."/>
        </authorList>
    </citation>
    <scope>NUCLEOTIDE SEQUENCE</scope>
    <source>
        <strain evidence="3">ATCC 6013</strain>
    </source>
</reference>
<name>A0A0H3IZL6_CLOPA</name>
<keyword evidence="5" id="KW-1185">Reference proteome</keyword>
<organism evidence="2 5">
    <name type="scientific">Clostridium pasteurianum DSM 525 = ATCC 6013</name>
    <dbReference type="NCBI Taxonomy" id="1262449"/>
    <lineage>
        <taxon>Bacteria</taxon>
        <taxon>Bacillati</taxon>
        <taxon>Bacillota</taxon>
        <taxon>Clostridia</taxon>
        <taxon>Eubacteriales</taxon>
        <taxon>Clostridiaceae</taxon>
        <taxon>Clostridium</taxon>
    </lineage>
</organism>
<dbReference type="EMBL" id="CP009268">
    <property type="protein sequence ID" value="AJA50462.1"/>
    <property type="molecule type" value="Genomic_DNA"/>
</dbReference>
<dbReference type="EMBL" id="JPGY02000001">
    <property type="protein sequence ID" value="KRU13526.1"/>
    <property type="molecule type" value="Genomic_DNA"/>
</dbReference>
<dbReference type="AlphaFoldDB" id="A0A0H3IZL6"/>
<evidence type="ECO:0000313" key="3">
    <source>
        <dbReference type="EMBL" id="KRU13526.1"/>
    </source>
</evidence>
<accession>A0A0H3IZL6</accession>
<dbReference type="Proteomes" id="UP000030905">
    <property type="component" value="Chromosome"/>
</dbReference>
<sequence length="81" mass="10119">MDSNLMSMIQFMFFIICFTGIFSYVVYNYNKFKHKFQKSIIKKILLQWIDFAKTLPPEQYIIYQKYGIWRYVERLKMKMMF</sequence>
<evidence type="ECO:0000313" key="4">
    <source>
        <dbReference type="Proteomes" id="UP000028042"/>
    </source>
</evidence>
<proteinExistence type="predicted"/>
<evidence type="ECO:0000313" key="5">
    <source>
        <dbReference type="Proteomes" id="UP000030905"/>
    </source>
</evidence>
<reference evidence="2 5" key="1">
    <citation type="journal article" date="2015" name="Genome Announc.">
        <title>Complete Genome Sequence of the Nitrogen-Fixing and Solvent-Producing Clostridium pasteurianum DSM 525.</title>
        <authorList>
            <person name="Poehlein A."/>
            <person name="Grosse-Honebrink A."/>
            <person name="Zhang Y."/>
            <person name="Minton N.P."/>
            <person name="Daniel R."/>
        </authorList>
    </citation>
    <scope>NUCLEOTIDE SEQUENCE [LARGE SCALE GENOMIC DNA]</scope>
    <source>
        <strain evidence="2">DSM 525</strain>
        <strain evidence="5">DSM 525 / ATCC 6013</strain>
    </source>
</reference>
<dbReference type="Proteomes" id="UP000028042">
    <property type="component" value="Unassembled WGS sequence"/>
</dbReference>
<gene>
    <name evidence="2" type="ORF">CLPA_c03740</name>
    <name evidence="3" type="ORF">CP6013_02774</name>
</gene>
<keyword evidence="1" id="KW-1133">Transmembrane helix</keyword>
<feature type="transmembrane region" description="Helical" evidence="1">
    <location>
        <begin position="6"/>
        <end position="27"/>
    </location>
</feature>